<proteinExistence type="inferred from homology"/>
<dbReference type="SMART" id="SM00382">
    <property type="entry name" value="AAA"/>
    <property type="match status" value="1"/>
</dbReference>
<protein>
    <recommendedName>
        <fullName evidence="5">ABC transporter domain-containing protein</fullName>
    </recommendedName>
</protein>
<dbReference type="PROSITE" id="PS00211">
    <property type="entry name" value="ABC_TRANSPORTER_1"/>
    <property type="match status" value="1"/>
</dbReference>
<comment type="similarity">
    <text evidence="1">Belongs to the ABC transporter superfamily.</text>
</comment>
<evidence type="ECO:0000259" key="5">
    <source>
        <dbReference type="PROSITE" id="PS50893"/>
    </source>
</evidence>
<evidence type="ECO:0000313" key="6">
    <source>
        <dbReference type="EMBL" id="PAB59096.1"/>
    </source>
</evidence>
<dbReference type="AlphaFoldDB" id="A0A267MHT9"/>
<evidence type="ECO:0000313" key="7">
    <source>
        <dbReference type="Proteomes" id="UP000216024"/>
    </source>
</evidence>
<dbReference type="GO" id="GO:0016887">
    <property type="term" value="F:ATP hydrolysis activity"/>
    <property type="evidence" value="ECO:0007669"/>
    <property type="project" value="InterPro"/>
</dbReference>
<dbReference type="Proteomes" id="UP000216024">
    <property type="component" value="Unassembled WGS sequence"/>
</dbReference>
<organism evidence="6 7">
    <name type="scientific">Anaeromicrobium sediminis</name>
    <dbReference type="NCBI Taxonomy" id="1478221"/>
    <lineage>
        <taxon>Bacteria</taxon>
        <taxon>Bacillati</taxon>
        <taxon>Bacillota</taxon>
        <taxon>Clostridia</taxon>
        <taxon>Peptostreptococcales</taxon>
        <taxon>Thermotaleaceae</taxon>
        <taxon>Anaeromicrobium</taxon>
    </lineage>
</organism>
<keyword evidence="2" id="KW-0813">Transport</keyword>
<dbReference type="PANTHER" id="PTHR42734:SF17">
    <property type="entry name" value="METAL TRANSPORT SYSTEM ATP-BINDING PROTEIN TM_0124-RELATED"/>
    <property type="match status" value="1"/>
</dbReference>
<evidence type="ECO:0000256" key="3">
    <source>
        <dbReference type="ARBA" id="ARBA00022741"/>
    </source>
</evidence>
<keyword evidence="3" id="KW-0547">Nucleotide-binding</keyword>
<reference evidence="6 7" key="1">
    <citation type="submission" date="2017-06" db="EMBL/GenBank/DDBJ databases">
        <title>Draft genome sequence of anaerobic fermentative bacterium Anaeromicrobium sediminis DY2726D isolated from West Pacific Ocean sediments.</title>
        <authorList>
            <person name="Zeng X."/>
        </authorList>
    </citation>
    <scope>NUCLEOTIDE SEQUENCE [LARGE SCALE GENOMIC DNA]</scope>
    <source>
        <strain evidence="6 7">DY2726D</strain>
    </source>
</reference>
<dbReference type="SUPFAM" id="SSF52540">
    <property type="entry name" value="P-loop containing nucleoside triphosphate hydrolases"/>
    <property type="match status" value="1"/>
</dbReference>
<keyword evidence="4" id="KW-0067">ATP-binding</keyword>
<dbReference type="CDD" id="cd03228">
    <property type="entry name" value="ABCC_MRP_Like"/>
    <property type="match status" value="1"/>
</dbReference>
<dbReference type="InterPro" id="IPR050153">
    <property type="entry name" value="Metal_Ion_Import_ABC"/>
</dbReference>
<gene>
    <name evidence="6" type="ORF">CCE28_11290</name>
</gene>
<dbReference type="Gene3D" id="3.40.50.300">
    <property type="entry name" value="P-loop containing nucleotide triphosphate hydrolases"/>
    <property type="match status" value="1"/>
</dbReference>
<feature type="domain" description="ABC transporter" evidence="5">
    <location>
        <begin position="2"/>
        <end position="201"/>
    </location>
</feature>
<dbReference type="InterPro" id="IPR003593">
    <property type="entry name" value="AAA+_ATPase"/>
</dbReference>
<dbReference type="InterPro" id="IPR017871">
    <property type="entry name" value="ABC_transporter-like_CS"/>
</dbReference>
<evidence type="ECO:0000256" key="2">
    <source>
        <dbReference type="ARBA" id="ARBA00022448"/>
    </source>
</evidence>
<sequence>MIQFKNIGVSFDGKTVFKDFNMHIRKGEKILLNAPSGKGKSTLFKLLLGFNKPDKGEIILDGKNLEKNNIMYFRKNIAYVSQDVDLRNDKVWDLILEIFSYKSNRHIKITKDKVLNILRYFNFSEDIMEKKVSQLSGGERQRLGLVICIFMDRDIWLLDEVTSGLDKEMKEKVVDYVLKQDKTVLIISHDRVWNKSNLVRIKEW</sequence>
<dbReference type="RefSeq" id="WP_095133826.1">
    <property type="nucleotide sequence ID" value="NZ_NIBG01000009.1"/>
</dbReference>
<keyword evidence="7" id="KW-1185">Reference proteome</keyword>
<evidence type="ECO:0000256" key="1">
    <source>
        <dbReference type="ARBA" id="ARBA00005417"/>
    </source>
</evidence>
<comment type="caution">
    <text evidence="6">The sequence shown here is derived from an EMBL/GenBank/DDBJ whole genome shotgun (WGS) entry which is preliminary data.</text>
</comment>
<name>A0A267MHT9_9FIRM</name>
<dbReference type="Pfam" id="PF00005">
    <property type="entry name" value="ABC_tran"/>
    <property type="match status" value="1"/>
</dbReference>
<dbReference type="InterPro" id="IPR027417">
    <property type="entry name" value="P-loop_NTPase"/>
</dbReference>
<dbReference type="OrthoDB" id="9801958at2"/>
<accession>A0A267MHT9</accession>
<evidence type="ECO:0000256" key="4">
    <source>
        <dbReference type="ARBA" id="ARBA00022840"/>
    </source>
</evidence>
<dbReference type="GO" id="GO:0005524">
    <property type="term" value="F:ATP binding"/>
    <property type="evidence" value="ECO:0007669"/>
    <property type="project" value="UniProtKB-KW"/>
</dbReference>
<dbReference type="PANTHER" id="PTHR42734">
    <property type="entry name" value="METAL TRANSPORT SYSTEM ATP-BINDING PROTEIN TM_0124-RELATED"/>
    <property type="match status" value="1"/>
</dbReference>
<dbReference type="InterPro" id="IPR003439">
    <property type="entry name" value="ABC_transporter-like_ATP-bd"/>
</dbReference>
<dbReference type="PROSITE" id="PS50893">
    <property type="entry name" value="ABC_TRANSPORTER_2"/>
    <property type="match status" value="1"/>
</dbReference>
<dbReference type="EMBL" id="NIBG01000009">
    <property type="protein sequence ID" value="PAB59096.1"/>
    <property type="molecule type" value="Genomic_DNA"/>
</dbReference>